<evidence type="ECO:0000313" key="2">
    <source>
        <dbReference type="Proteomes" id="UP000053260"/>
    </source>
</evidence>
<dbReference type="OrthoDB" id="281785at2"/>
<gene>
    <name evidence="1" type="ORF">AQJ91_46755</name>
</gene>
<dbReference type="STRING" id="909626.AQJ91_46755"/>
<evidence type="ECO:0000313" key="1">
    <source>
        <dbReference type="EMBL" id="KUO14435.1"/>
    </source>
</evidence>
<protein>
    <submittedName>
        <fullName evidence="1">Uncharacterized protein</fullName>
    </submittedName>
</protein>
<sequence>MTASRTLATADDIHAHLVEQLNHALRRPGMFGGETALWLLFDHLLFAEGQPTAWDEERGRLAERGCWNALGVQGVFQRLIPGRNHEYGVASVYAEFAHRRGWLRPDRVLDAETYDALVARARQWAGEDRWWSEVVAEFGEPSVLFGGNNPLYGKTLGYLTEDPGRPIVFFHLWNGSLDGTEPSWPPAHEEPLLFAVRFGDGPFPETFTFTPAGLRLRPAPEAAPCAQSRPAP</sequence>
<dbReference type="RefSeq" id="WP_067036006.1">
    <property type="nucleotide sequence ID" value="NZ_KQ949140.1"/>
</dbReference>
<dbReference type="AlphaFoldDB" id="A0A124ID95"/>
<dbReference type="Proteomes" id="UP000053260">
    <property type="component" value="Unassembled WGS sequence"/>
</dbReference>
<organism evidence="1 2">
    <name type="scientific">Streptomyces dysideae</name>
    <dbReference type="NCBI Taxonomy" id="909626"/>
    <lineage>
        <taxon>Bacteria</taxon>
        <taxon>Bacillati</taxon>
        <taxon>Actinomycetota</taxon>
        <taxon>Actinomycetes</taxon>
        <taxon>Kitasatosporales</taxon>
        <taxon>Streptomycetaceae</taxon>
        <taxon>Streptomyces</taxon>
    </lineage>
</organism>
<dbReference type="EMBL" id="LMXB01000149">
    <property type="protein sequence ID" value="KUO14435.1"/>
    <property type="molecule type" value="Genomic_DNA"/>
</dbReference>
<reference evidence="1 2" key="1">
    <citation type="submission" date="2015-10" db="EMBL/GenBank/DDBJ databases">
        <title>Draft genome sequence of Streptomyces sp. RV15, isolated from a marine sponge.</title>
        <authorList>
            <person name="Ruckert C."/>
            <person name="Abdelmohsen U.R."/>
            <person name="Winkler A."/>
            <person name="Hentschel U."/>
            <person name="Kalinowski J."/>
            <person name="Kampfer P."/>
            <person name="Glaeser S."/>
        </authorList>
    </citation>
    <scope>NUCLEOTIDE SEQUENCE [LARGE SCALE GENOMIC DNA]</scope>
    <source>
        <strain evidence="1 2">RV15</strain>
    </source>
</reference>
<accession>A0A124ID95</accession>
<proteinExistence type="predicted"/>
<keyword evidence="2" id="KW-1185">Reference proteome</keyword>
<name>A0A124ID95_9ACTN</name>
<comment type="caution">
    <text evidence="1">The sequence shown here is derived from an EMBL/GenBank/DDBJ whole genome shotgun (WGS) entry which is preliminary data.</text>
</comment>